<sequence length="247" mass="26970">MIKKFLDHLGRFTLMLKETINKPENGKVYWIEFMEQCNDIGIRSLPIVLIISVFLGMVLTVQTAYQLVSPLVPKPVIAGIVRDSAILELSPTVICVVLAGVVGSKIASELGNMRVSEQIDALEIMGINTRTYLVLPKILAAIIMVPCLIIISIAVTIWGGYIAGMFSSILSRDQFEQGLVSGFLPYNLFFAMAKAFVFAFIISSVPAYYGYYVQGGALEIGRASTTSVVVSCILILFADYGLTVLLL</sequence>
<dbReference type="Pfam" id="PF02405">
    <property type="entry name" value="MlaE"/>
    <property type="match status" value="1"/>
</dbReference>
<dbReference type="PANTHER" id="PTHR30188">
    <property type="entry name" value="ABC TRANSPORTER PERMEASE PROTEIN-RELATED"/>
    <property type="match status" value="1"/>
</dbReference>
<dbReference type="PANTHER" id="PTHR30188:SF4">
    <property type="entry name" value="PROTEIN TRIGALACTOSYLDIACYLGLYCEROL 1, CHLOROPLASTIC"/>
    <property type="match status" value="1"/>
</dbReference>
<keyword evidence="3" id="KW-1185">Reference proteome</keyword>
<dbReference type="InterPro" id="IPR030802">
    <property type="entry name" value="Permease_MalE"/>
</dbReference>
<gene>
    <name evidence="2" type="ORF">DN068_13060</name>
</gene>
<dbReference type="OrthoDB" id="9810518at2"/>
<feature type="transmembrane region" description="Helical" evidence="1">
    <location>
        <begin position="85"/>
        <end position="104"/>
    </location>
</feature>
<name>A0A2W2BFR3_9BACT</name>
<dbReference type="RefSeq" id="WP_110999381.1">
    <property type="nucleotide sequence ID" value="NZ_QKTW01000018.1"/>
</dbReference>
<accession>A0A2W2BFR3</accession>
<protein>
    <submittedName>
        <fullName evidence="2">ABC transporter permease</fullName>
    </submittedName>
</protein>
<organism evidence="2 3">
    <name type="scientific">Taibaiella soli</name>
    <dbReference type="NCBI Taxonomy" id="1649169"/>
    <lineage>
        <taxon>Bacteria</taxon>
        <taxon>Pseudomonadati</taxon>
        <taxon>Bacteroidota</taxon>
        <taxon>Chitinophagia</taxon>
        <taxon>Chitinophagales</taxon>
        <taxon>Chitinophagaceae</taxon>
        <taxon>Taibaiella</taxon>
    </lineage>
</organism>
<dbReference type="AlphaFoldDB" id="A0A2W2BFR3"/>
<feature type="transmembrane region" description="Helical" evidence="1">
    <location>
        <begin position="223"/>
        <end position="246"/>
    </location>
</feature>
<feature type="transmembrane region" description="Helical" evidence="1">
    <location>
        <begin position="44"/>
        <end position="65"/>
    </location>
</feature>
<dbReference type="GO" id="GO:0005548">
    <property type="term" value="F:phospholipid transporter activity"/>
    <property type="evidence" value="ECO:0007669"/>
    <property type="project" value="TreeGrafter"/>
</dbReference>
<feature type="transmembrane region" description="Helical" evidence="1">
    <location>
        <begin position="138"/>
        <end position="163"/>
    </location>
</feature>
<keyword evidence="1" id="KW-0472">Membrane</keyword>
<reference evidence="2 3" key="1">
    <citation type="submission" date="2018-06" db="EMBL/GenBank/DDBJ databases">
        <title>Mucibacter soli gen. nov., sp. nov., a new member of the family Chitinophagaceae producing mucin.</title>
        <authorList>
            <person name="Kim M.-K."/>
            <person name="Park S."/>
            <person name="Kim T.-S."/>
            <person name="Joung Y."/>
            <person name="Han J.-H."/>
            <person name="Kim S.B."/>
        </authorList>
    </citation>
    <scope>NUCLEOTIDE SEQUENCE [LARGE SCALE GENOMIC DNA]</scope>
    <source>
        <strain evidence="2 3">R1-15</strain>
    </source>
</reference>
<comment type="caution">
    <text evidence="2">The sequence shown here is derived from an EMBL/GenBank/DDBJ whole genome shotgun (WGS) entry which is preliminary data.</text>
</comment>
<dbReference type="GO" id="GO:0043190">
    <property type="term" value="C:ATP-binding cassette (ABC) transporter complex"/>
    <property type="evidence" value="ECO:0007669"/>
    <property type="project" value="InterPro"/>
</dbReference>
<feature type="transmembrane region" description="Helical" evidence="1">
    <location>
        <begin position="183"/>
        <end position="211"/>
    </location>
</feature>
<dbReference type="Proteomes" id="UP000248745">
    <property type="component" value="Unassembled WGS sequence"/>
</dbReference>
<keyword evidence="1" id="KW-1133">Transmembrane helix</keyword>
<proteinExistence type="predicted"/>
<keyword evidence="1" id="KW-0812">Transmembrane</keyword>
<evidence type="ECO:0000313" key="3">
    <source>
        <dbReference type="Proteomes" id="UP000248745"/>
    </source>
</evidence>
<dbReference type="EMBL" id="QKTW01000018">
    <property type="protein sequence ID" value="PZF72286.1"/>
    <property type="molecule type" value="Genomic_DNA"/>
</dbReference>
<evidence type="ECO:0000313" key="2">
    <source>
        <dbReference type="EMBL" id="PZF72286.1"/>
    </source>
</evidence>
<evidence type="ECO:0000256" key="1">
    <source>
        <dbReference type="SAM" id="Phobius"/>
    </source>
</evidence>